<proteinExistence type="predicted"/>
<dbReference type="InterPro" id="IPR029787">
    <property type="entry name" value="Nucleotide_cyclase"/>
</dbReference>
<accession>D3UID7</accession>
<dbReference type="Gene3D" id="3.30.70.270">
    <property type="match status" value="1"/>
</dbReference>
<dbReference type="InterPro" id="IPR043128">
    <property type="entry name" value="Rev_trsase/Diguanyl_cyclase"/>
</dbReference>
<evidence type="ECO:0000313" key="5">
    <source>
        <dbReference type="Proteomes" id="UP000001522"/>
    </source>
</evidence>
<evidence type="ECO:0000256" key="2">
    <source>
        <dbReference type="ARBA" id="ARBA00034247"/>
    </source>
</evidence>
<dbReference type="SMART" id="SM00267">
    <property type="entry name" value="GGDEF"/>
    <property type="match status" value="1"/>
</dbReference>
<dbReference type="PANTHER" id="PTHR45138:SF9">
    <property type="entry name" value="DIGUANYLATE CYCLASE DGCM-RELATED"/>
    <property type="match status" value="1"/>
</dbReference>
<dbReference type="eggNOG" id="COG3706">
    <property type="taxonomic scope" value="Bacteria"/>
</dbReference>
<dbReference type="PROSITE" id="PS50887">
    <property type="entry name" value="GGDEF"/>
    <property type="match status" value="1"/>
</dbReference>
<dbReference type="CDD" id="cd01949">
    <property type="entry name" value="GGDEF"/>
    <property type="match status" value="1"/>
</dbReference>
<dbReference type="RefSeq" id="WP_013023332.1">
    <property type="nucleotide sequence ID" value="NC_013949.1"/>
</dbReference>
<dbReference type="HOGENOM" id="CLU_775616_0_0_7"/>
<keyword evidence="5" id="KW-1185">Reference proteome</keyword>
<dbReference type="EMBL" id="FN555004">
    <property type="protein sequence ID" value="CBG40260.1"/>
    <property type="molecule type" value="Genomic_DNA"/>
</dbReference>
<dbReference type="PANTHER" id="PTHR45138">
    <property type="entry name" value="REGULATORY COMPONENTS OF SENSORY TRANSDUCTION SYSTEM"/>
    <property type="match status" value="1"/>
</dbReference>
<feature type="domain" description="GGDEF" evidence="3">
    <location>
        <begin position="227"/>
        <end position="357"/>
    </location>
</feature>
<dbReference type="GO" id="GO:0052621">
    <property type="term" value="F:diguanylate cyclase activity"/>
    <property type="evidence" value="ECO:0007669"/>
    <property type="project" value="UniProtKB-EC"/>
</dbReference>
<evidence type="ECO:0000313" key="4">
    <source>
        <dbReference type="EMBL" id="CBG40260.1"/>
    </source>
</evidence>
<protein>
    <recommendedName>
        <fullName evidence="1">diguanylate cyclase</fullName>
        <ecNumber evidence="1">2.7.7.65</ecNumber>
    </recommendedName>
</protein>
<evidence type="ECO:0000259" key="3">
    <source>
        <dbReference type="PROSITE" id="PS50887"/>
    </source>
</evidence>
<dbReference type="SUPFAM" id="SSF55073">
    <property type="entry name" value="Nucleotide cyclase"/>
    <property type="match status" value="1"/>
</dbReference>
<sequence>MPLKARLKEIFFALQEQDFSNIDEEVEYFFGVLAEQHLRLVDELDPTPTNTALRPVPKPQIFQKLSHLLQDCKEDKKSSQDILLELENLYYAREEKQTDLLLGQDYFISTIKEIQEILDTCSEEILQFHEICQQLLSRNKSLVEQENQAEFLHVVHHFYQNLSLFDQFFYNKEVHISSLHERLHRTEKMLKQMEQKIRMDTLTRIYRRSYLEQLLCYCESRFKDYGENYSILFFDIDGFKFINDAYGHSAGDALLVQFARVLKSNSRTSDMVGRYGGDEFLILMPKASVSIAKEVALRICKVVAGQEFLCQDVKITVSTSIGVVDRLGFASKEQMLHRVDSLLYEAKKNGRNQVRWE</sequence>
<evidence type="ECO:0000256" key="1">
    <source>
        <dbReference type="ARBA" id="ARBA00012528"/>
    </source>
</evidence>
<dbReference type="EC" id="2.7.7.65" evidence="1"/>
<comment type="catalytic activity">
    <reaction evidence="2">
        <text>2 GTP = 3',3'-c-di-GMP + 2 diphosphate</text>
        <dbReference type="Rhea" id="RHEA:24898"/>
        <dbReference type="ChEBI" id="CHEBI:33019"/>
        <dbReference type="ChEBI" id="CHEBI:37565"/>
        <dbReference type="ChEBI" id="CHEBI:58805"/>
        <dbReference type="EC" id="2.7.7.65"/>
    </reaction>
</comment>
<dbReference type="AlphaFoldDB" id="D3UID7"/>
<reference evidence="4 5" key="1">
    <citation type="journal article" date="2010" name="BMC Genomics">
        <title>Comparative genomics and proteomics of Helicobacter mustelae, an ulcerogenic and carcinogenic gastric pathogen.</title>
        <authorList>
            <person name="O'Toole P.W."/>
            <person name="Snelling W.J."/>
            <person name="Canchaya C."/>
            <person name="Forde B.M."/>
            <person name="Hardie K.R."/>
            <person name="Josenhans C."/>
            <person name="Graham R.L.J."/>
            <person name="McMullan G."/>
            <person name="Parkhill J."/>
            <person name="Belda E."/>
            <person name="Bentley S.D."/>
        </authorList>
    </citation>
    <scope>NUCLEOTIDE SEQUENCE [LARGE SCALE GENOMIC DNA]</scope>
    <source>
        <strain evidence="5">ATCC 43772 / LMG 18044 / NCTC 12198 / 12198</strain>
    </source>
</reference>
<dbReference type="KEGG" id="hms:HMU10030"/>
<dbReference type="NCBIfam" id="TIGR00254">
    <property type="entry name" value="GGDEF"/>
    <property type="match status" value="1"/>
</dbReference>
<dbReference type="InterPro" id="IPR050469">
    <property type="entry name" value="Diguanylate_Cyclase"/>
</dbReference>
<dbReference type="STRING" id="679897.HMU10030"/>
<name>D3UID7_HELM1</name>
<organism evidence="4 5">
    <name type="scientific">Helicobacter mustelae (strain ATCC 43772 / CCUG 25715 / CIP 103759 / LMG 18044 / NCTC 12198 / R85-136P)</name>
    <name type="common">Campylobacter mustelae</name>
    <dbReference type="NCBI Taxonomy" id="679897"/>
    <lineage>
        <taxon>Bacteria</taxon>
        <taxon>Pseudomonadati</taxon>
        <taxon>Campylobacterota</taxon>
        <taxon>Epsilonproteobacteria</taxon>
        <taxon>Campylobacterales</taxon>
        <taxon>Helicobacteraceae</taxon>
        <taxon>Helicobacter</taxon>
    </lineage>
</organism>
<gene>
    <name evidence="4" type="ordered locus">HMU10030</name>
</gene>
<dbReference type="Pfam" id="PF00990">
    <property type="entry name" value="GGDEF"/>
    <property type="match status" value="1"/>
</dbReference>
<dbReference type="FunFam" id="3.30.70.270:FF:000001">
    <property type="entry name" value="Diguanylate cyclase domain protein"/>
    <property type="match status" value="1"/>
</dbReference>
<dbReference type="InterPro" id="IPR000160">
    <property type="entry name" value="GGDEF_dom"/>
</dbReference>
<dbReference type="Proteomes" id="UP000001522">
    <property type="component" value="Chromosome"/>
</dbReference>